<evidence type="ECO:0000313" key="2">
    <source>
        <dbReference type="Proteomes" id="UP000186373"/>
    </source>
</evidence>
<dbReference type="AlphaFoldDB" id="A0A1N7JKG3"/>
<dbReference type="EMBL" id="FTNY01000007">
    <property type="protein sequence ID" value="SIS49744.1"/>
    <property type="molecule type" value="Genomic_DNA"/>
</dbReference>
<reference evidence="2" key="1">
    <citation type="submission" date="2017-01" db="EMBL/GenBank/DDBJ databases">
        <authorList>
            <person name="Varghese N."/>
            <person name="Submissions S."/>
        </authorList>
    </citation>
    <scope>NUCLEOTIDE SEQUENCE [LARGE SCALE GENOMIC DNA]</scope>
    <source>
        <strain evidence="2">DSM 17126</strain>
    </source>
</reference>
<organism evidence="1 2">
    <name type="scientific">Chryseobacterium shigense</name>
    <dbReference type="NCBI Taxonomy" id="297244"/>
    <lineage>
        <taxon>Bacteria</taxon>
        <taxon>Pseudomonadati</taxon>
        <taxon>Bacteroidota</taxon>
        <taxon>Flavobacteriia</taxon>
        <taxon>Flavobacteriales</taxon>
        <taxon>Weeksellaceae</taxon>
        <taxon>Chryseobacterium group</taxon>
        <taxon>Chryseobacterium</taxon>
    </lineage>
</organism>
<name>A0A1N7JKG3_9FLAO</name>
<evidence type="ECO:0000313" key="1">
    <source>
        <dbReference type="EMBL" id="SIS49744.1"/>
    </source>
</evidence>
<proteinExistence type="predicted"/>
<protein>
    <submittedName>
        <fullName evidence="1">Uncharacterized protein</fullName>
    </submittedName>
</protein>
<keyword evidence="2" id="KW-1185">Reference proteome</keyword>
<gene>
    <name evidence="1" type="ORF">SAMN05421639_1077</name>
</gene>
<accession>A0A1N7JKG3</accession>
<dbReference type="Proteomes" id="UP000186373">
    <property type="component" value="Unassembled WGS sequence"/>
</dbReference>
<sequence>MNVKLLMENIKIHELTGNQNSNKIVLARMGNGLASYLFLLR</sequence>